<dbReference type="RefSeq" id="WP_255875436.1">
    <property type="nucleotide sequence ID" value="NZ_JACASI010000034.1"/>
</dbReference>
<dbReference type="Proteomes" id="UP001205566">
    <property type="component" value="Unassembled WGS sequence"/>
</dbReference>
<keyword evidence="1" id="KW-0472">Membrane</keyword>
<evidence type="ECO:0000256" key="1">
    <source>
        <dbReference type="SAM" id="Phobius"/>
    </source>
</evidence>
<proteinExistence type="predicted"/>
<comment type="caution">
    <text evidence="2">The sequence shown here is derived from an EMBL/GenBank/DDBJ whole genome shotgun (WGS) entry which is preliminary data.</text>
</comment>
<reference evidence="2" key="1">
    <citation type="thesis" date="2020" institute="Technische Universitat Dresden" country="Dresden, Germany">
        <title>The Agarolytic System of Microbulbifer elongatus PORT2, Isolated from Batu Karas, Pangandaran West Java Indonesia.</title>
        <authorList>
            <person name="Anggraeni S.R."/>
        </authorList>
    </citation>
    <scope>NUCLEOTIDE SEQUENCE</scope>
    <source>
        <strain evidence="2">PORT2</strain>
    </source>
</reference>
<keyword evidence="1" id="KW-0812">Transmembrane</keyword>
<feature type="transmembrane region" description="Helical" evidence="1">
    <location>
        <begin position="36"/>
        <end position="62"/>
    </location>
</feature>
<name>A0ABT1P314_9GAMM</name>
<dbReference type="EMBL" id="JACASI010000034">
    <property type="protein sequence ID" value="MCQ3830505.1"/>
    <property type="molecule type" value="Genomic_DNA"/>
</dbReference>
<keyword evidence="1" id="KW-1133">Transmembrane helix</keyword>
<accession>A0ABT1P314</accession>
<protein>
    <submittedName>
        <fullName evidence="2">Uncharacterized protein</fullName>
    </submittedName>
</protein>
<keyword evidence="3" id="KW-1185">Reference proteome</keyword>
<gene>
    <name evidence="2" type="ORF">HXX02_13745</name>
</gene>
<evidence type="ECO:0000313" key="3">
    <source>
        <dbReference type="Proteomes" id="UP001205566"/>
    </source>
</evidence>
<sequence>MAQKRRRSFITSVLACIAFIAAAIWSWDLPVADVVSYLILMLVFLAVIVAVAFGFGALLNWLRRRNDQRDDRRNDDR</sequence>
<organism evidence="2 3">
    <name type="scientific">Microbulbifer elongatus</name>
    <dbReference type="NCBI Taxonomy" id="86173"/>
    <lineage>
        <taxon>Bacteria</taxon>
        <taxon>Pseudomonadati</taxon>
        <taxon>Pseudomonadota</taxon>
        <taxon>Gammaproteobacteria</taxon>
        <taxon>Cellvibrionales</taxon>
        <taxon>Microbulbiferaceae</taxon>
        <taxon>Microbulbifer</taxon>
    </lineage>
</organism>
<evidence type="ECO:0000313" key="2">
    <source>
        <dbReference type="EMBL" id="MCQ3830505.1"/>
    </source>
</evidence>